<gene>
    <name evidence="2" type="ORF">S03H2_50798</name>
</gene>
<evidence type="ECO:0000259" key="1">
    <source>
        <dbReference type="Pfam" id="PF00501"/>
    </source>
</evidence>
<feature type="non-terminal residue" evidence="2">
    <location>
        <position position="141"/>
    </location>
</feature>
<dbReference type="InterPro" id="IPR000873">
    <property type="entry name" value="AMP-dep_synth/lig_dom"/>
</dbReference>
<dbReference type="InterPro" id="IPR050237">
    <property type="entry name" value="ATP-dep_AMP-bd_enzyme"/>
</dbReference>
<dbReference type="SUPFAM" id="SSF56801">
    <property type="entry name" value="Acetyl-CoA synthetase-like"/>
    <property type="match status" value="1"/>
</dbReference>
<feature type="domain" description="AMP-dependent synthetase/ligase" evidence="1">
    <location>
        <begin position="35"/>
        <end position="133"/>
    </location>
</feature>
<dbReference type="Pfam" id="PF00501">
    <property type="entry name" value="AMP-binding"/>
    <property type="match status" value="1"/>
</dbReference>
<organism evidence="2">
    <name type="scientific">marine sediment metagenome</name>
    <dbReference type="NCBI Taxonomy" id="412755"/>
    <lineage>
        <taxon>unclassified sequences</taxon>
        <taxon>metagenomes</taxon>
        <taxon>ecological metagenomes</taxon>
    </lineage>
</organism>
<evidence type="ECO:0000313" key="2">
    <source>
        <dbReference type="EMBL" id="GAH68202.1"/>
    </source>
</evidence>
<dbReference type="AlphaFoldDB" id="X1HFJ7"/>
<name>X1HFJ7_9ZZZZ</name>
<dbReference type="PANTHER" id="PTHR43767:SF1">
    <property type="entry name" value="NONRIBOSOMAL PEPTIDE SYNTHASE PES1 (EUROFUNG)-RELATED"/>
    <property type="match status" value="1"/>
</dbReference>
<dbReference type="Gene3D" id="3.40.50.980">
    <property type="match status" value="1"/>
</dbReference>
<reference evidence="2" key="1">
    <citation type="journal article" date="2014" name="Front. Microbiol.">
        <title>High frequency of phylogenetically diverse reductive dehalogenase-homologous genes in deep subseafloor sedimentary metagenomes.</title>
        <authorList>
            <person name="Kawai M."/>
            <person name="Futagami T."/>
            <person name="Toyoda A."/>
            <person name="Takaki Y."/>
            <person name="Nishi S."/>
            <person name="Hori S."/>
            <person name="Arai W."/>
            <person name="Tsubouchi T."/>
            <person name="Morono Y."/>
            <person name="Uchiyama I."/>
            <person name="Ito T."/>
            <person name="Fujiyama A."/>
            <person name="Inagaki F."/>
            <person name="Takami H."/>
        </authorList>
    </citation>
    <scope>NUCLEOTIDE SEQUENCE</scope>
    <source>
        <strain evidence="2">Expedition CK06-06</strain>
    </source>
</reference>
<dbReference type="PANTHER" id="PTHR43767">
    <property type="entry name" value="LONG-CHAIN-FATTY-ACID--COA LIGASE"/>
    <property type="match status" value="1"/>
</dbReference>
<proteinExistence type="predicted"/>
<comment type="caution">
    <text evidence="2">The sequence shown here is derived from an EMBL/GenBank/DDBJ whole genome shotgun (WGS) entry which is preliminary data.</text>
</comment>
<protein>
    <recommendedName>
        <fullName evidence="1">AMP-dependent synthetase/ligase domain-containing protein</fullName>
    </recommendedName>
</protein>
<accession>X1HFJ7</accession>
<sequence>MAKVLEGFVPYKKKVAEKYNKFRWWSGLTFGDILDRAADIHPEKEGFVDRKTRLTYGEARENTNKLAIGLMDLGIQPLDRVLVQLPNWNEFVFAYFALQKIGAITVLLIERYRQFEIKRLISITGATAWIVASGYEKTDYA</sequence>
<dbReference type="EMBL" id="BARU01032187">
    <property type="protein sequence ID" value="GAH68202.1"/>
    <property type="molecule type" value="Genomic_DNA"/>
</dbReference>